<comment type="caution">
    <text evidence="2">The sequence shown here is derived from an EMBL/GenBank/DDBJ whole genome shotgun (WGS) entry which is preliminary data.</text>
</comment>
<name>A0A0W1SLQ4_9EURY</name>
<dbReference type="EMBL" id="LOPV01000178">
    <property type="protein sequence ID" value="KTG27225.1"/>
    <property type="molecule type" value="Genomic_DNA"/>
</dbReference>
<keyword evidence="1" id="KW-0472">Membrane</keyword>
<sequence length="453" mass="47839">MRLRAACFVLLLVASVLPVAMGPTVASSPPEPVCGVCSDPFVDAADDAGIDLTIESSELDVRVGDDGVGHWSAFVTVDEQSAVTFRENLALLDGVVRQTFESHRLFVDDPQNLDSRIDGRTVVVTFEVPEMASQGYGDVLLVDYFNADGYTRYVYVDADRFTVTGPEGTVLVNDPARLNTGDDTRATWVGGERNRASIDDETYLAFGPDKTLSTQAAASASIAADSAPYLLSDLVGAAFLPALLMAIGVVGIQSATRRFDTRADSVRTLGYIVSGLGVAWMLSLVALGMFADGLSAIAWTLGLQFVLIGLVGVRRPGSVTFWRLVAVTVGPPIVVASVVSLFTRTGQLWGVPSALSLGTTVALFLPFGYAARRKIDARPLALAIVAAPVAFTIPALPIGGFGPAFFAILLVGWTLVTLAAGTLVYRLGWALGDETTEGPPPQSSGTRPQNHRA</sequence>
<organism evidence="2 3">
    <name type="scientific">Haloferax profundi</name>
    <dbReference type="NCBI Taxonomy" id="1544718"/>
    <lineage>
        <taxon>Archaea</taxon>
        <taxon>Methanobacteriati</taxon>
        <taxon>Methanobacteriota</taxon>
        <taxon>Stenosarchaea group</taxon>
        <taxon>Halobacteria</taxon>
        <taxon>Halobacteriales</taxon>
        <taxon>Haloferacaceae</taxon>
        <taxon>Haloferax</taxon>
    </lineage>
</organism>
<reference evidence="2 3" key="1">
    <citation type="submission" date="2015-12" db="EMBL/GenBank/DDBJ databases">
        <title>Haloferax profundi sp. nov. isolated from the Discovery deep brine-seawater interface in the Red Sea.</title>
        <authorList>
            <person name="Zhang G."/>
            <person name="Stingl U."/>
            <person name="Rashid M."/>
        </authorList>
    </citation>
    <scope>NUCLEOTIDE SEQUENCE [LARGE SCALE GENOMIC DNA]</scope>
    <source>
        <strain evidence="2 3">SB29</strain>
    </source>
</reference>
<evidence type="ECO:0000256" key="1">
    <source>
        <dbReference type="SAM" id="Phobius"/>
    </source>
</evidence>
<feature type="transmembrane region" description="Helical" evidence="1">
    <location>
        <begin position="380"/>
        <end position="398"/>
    </location>
</feature>
<evidence type="ECO:0000313" key="2">
    <source>
        <dbReference type="EMBL" id="KTG27225.1"/>
    </source>
</evidence>
<feature type="transmembrane region" description="Helical" evidence="1">
    <location>
        <begin position="268"/>
        <end position="290"/>
    </location>
</feature>
<dbReference type="OrthoDB" id="242474at2157"/>
<protein>
    <submittedName>
        <fullName evidence="2">Uncharacterized protein</fullName>
    </submittedName>
</protein>
<feature type="transmembrane region" description="Helical" evidence="1">
    <location>
        <begin position="348"/>
        <end position="368"/>
    </location>
</feature>
<feature type="transmembrane region" description="Helical" evidence="1">
    <location>
        <begin position="296"/>
        <end position="313"/>
    </location>
</feature>
<feature type="transmembrane region" description="Helical" evidence="1">
    <location>
        <begin position="234"/>
        <end position="256"/>
    </location>
</feature>
<feature type="transmembrane region" description="Helical" evidence="1">
    <location>
        <begin position="404"/>
        <end position="425"/>
    </location>
</feature>
<keyword evidence="1" id="KW-1133">Transmembrane helix</keyword>
<keyword evidence="1" id="KW-0812">Transmembrane</keyword>
<dbReference type="AlphaFoldDB" id="A0A0W1SLQ4"/>
<evidence type="ECO:0000313" key="3">
    <source>
        <dbReference type="Proteomes" id="UP000053157"/>
    </source>
</evidence>
<gene>
    <name evidence="2" type="ORF">AUR66_14550</name>
</gene>
<feature type="transmembrane region" description="Helical" evidence="1">
    <location>
        <begin position="320"/>
        <end position="342"/>
    </location>
</feature>
<dbReference type="RefSeq" id="WP_058572220.1">
    <property type="nucleotide sequence ID" value="NZ_LOPV01000178.1"/>
</dbReference>
<proteinExistence type="predicted"/>
<accession>A0A0W1SLQ4</accession>
<dbReference type="Proteomes" id="UP000053157">
    <property type="component" value="Unassembled WGS sequence"/>
</dbReference>
<keyword evidence="3" id="KW-1185">Reference proteome</keyword>